<dbReference type="InterPro" id="IPR050934">
    <property type="entry name" value="ITIH"/>
</dbReference>
<gene>
    <name evidence="2" type="ORF">TDIB3V08_LOCUS1587</name>
</gene>
<accession>A0A7R8Z7X5</accession>
<reference evidence="2" key="1">
    <citation type="submission" date="2020-11" db="EMBL/GenBank/DDBJ databases">
        <authorList>
            <person name="Tran Van P."/>
        </authorList>
    </citation>
    <scope>NUCLEOTIDE SEQUENCE</scope>
</reference>
<evidence type="ECO:0000259" key="1">
    <source>
        <dbReference type="PROSITE" id="PS50234"/>
    </source>
</evidence>
<organism evidence="2">
    <name type="scientific">Timema douglasi</name>
    <name type="common">Walking stick</name>
    <dbReference type="NCBI Taxonomy" id="61478"/>
    <lineage>
        <taxon>Eukaryota</taxon>
        <taxon>Metazoa</taxon>
        <taxon>Ecdysozoa</taxon>
        <taxon>Arthropoda</taxon>
        <taxon>Hexapoda</taxon>
        <taxon>Insecta</taxon>
        <taxon>Pterygota</taxon>
        <taxon>Neoptera</taxon>
        <taxon>Polyneoptera</taxon>
        <taxon>Phasmatodea</taxon>
        <taxon>Timematodea</taxon>
        <taxon>Timematoidea</taxon>
        <taxon>Timematidae</taxon>
        <taxon>Timema</taxon>
    </lineage>
</organism>
<dbReference type="SUPFAM" id="SSF53300">
    <property type="entry name" value="vWA-like"/>
    <property type="match status" value="1"/>
</dbReference>
<dbReference type="GO" id="GO:0032991">
    <property type="term" value="C:protein-containing complex"/>
    <property type="evidence" value="ECO:0007669"/>
    <property type="project" value="UniProtKB-ARBA"/>
</dbReference>
<feature type="domain" description="VWFA" evidence="1">
    <location>
        <begin position="97"/>
        <end position="377"/>
    </location>
</feature>
<dbReference type="AlphaFoldDB" id="A0A7R8Z7X5"/>
<sequence length="623" mass="69033">MLDAEVYTLESNLAGSRSLPTKVNTLAKIEHPNPNEAVIHWAPTLEEQKSINKDGVKGQLIVRYDVDRLAHPEQILINDGYFVHFYAPNDLKTLRKHVTFVLDVSGSMCGRKIEQLKAAMKTILSDLNPDDLLSIIIFSTGIHVWDSEKNYGEGDFIPQPIDISPDLAQLENSEALHGSSVIVSASATNIEKAKQFVDRLATYCCLRHTCETSYGLISLEGEGGDISVFMFGCEDRRFCNKRNSMLSALGTAPKALPWPSFLPVVPGISHDSVLSWKPTCSDGRTEAHNTLYEPPNLCSNSRNPHSSNCPADSLSHLCNFERYCSLLSHLLLCSLAFGDDADMEFLKKLSLRNSGFSRKIYEASDAALQLNQFYKQVSSPLLSNVTFKYQENQVVSDSLTRTNFHTLFDGSELIISGRLHANEITGELNARGCTGLICPRIVKPEIIPGHKRNFMERMWAFLTIQQLLDKITAEEDNASLKQKALELALKYSFVTSLTSLVVVKPDDTTAEAETKRADIAEDLMFQSSAVMMCAPTYPESMSRKLAFMPKSPAGMNMTTSVSVSPEPPVPINAVDVEHDTPCEADDDDNDIIEAQTSHQSRGRGRPKVARLAFLACLGQMRVF</sequence>
<dbReference type="Gene3D" id="3.40.50.410">
    <property type="entry name" value="von Willebrand factor, type A domain"/>
    <property type="match status" value="1"/>
</dbReference>
<dbReference type="PANTHER" id="PTHR10338">
    <property type="entry name" value="INTER-ALPHA-TRYPSIN INHIBITOR HEAVY CHAIN FAMILY MEMBER"/>
    <property type="match status" value="1"/>
</dbReference>
<dbReference type="PROSITE" id="PS50234">
    <property type="entry name" value="VWFA"/>
    <property type="match status" value="1"/>
</dbReference>
<dbReference type="InterPro" id="IPR036465">
    <property type="entry name" value="vWFA_dom_sf"/>
</dbReference>
<proteinExistence type="predicted"/>
<evidence type="ECO:0000313" key="2">
    <source>
        <dbReference type="EMBL" id="CAD7195185.1"/>
    </source>
</evidence>
<protein>
    <recommendedName>
        <fullName evidence="1">VWFA domain-containing protein</fullName>
    </recommendedName>
</protein>
<dbReference type="PANTHER" id="PTHR10338:SF108">
    <property type="entry name" value="INTER-ALPHA-TRYPSIN INHIBITOR HEAVY CHAIN H4-LIKE PROTEIN"/>
    <property type="match status" value="1"/>
</dbReference>
<dbReference type="EMBL" id="OA564673">
    <property type="protein sequence ID" value="CAD7195185.1"/>
    <property type="molecule type" value="Genomic_DNA"/>
</dbReference>
<name>A0A7R8Z7X5_TIMDO</name>
<dbReference type="InterPro" id="IPR002035">
    <property type="entry name" value="VWF_A"/>
</dbReference>